<feature type="domain" description="HhH-GPD" evidence="14">
    <location>
        <begin position="72"/>
        <end position="221"/>
    </location>
</feature>
<dbReference type="InterPro" id="IPR044298">
    <property type="entry name" value="MIG/MutY"/>
</dbReference>
<dbReference type="KEGG" id="cef:CE2528"/>
<dbReference type="PROSITE" id="PS01155">
    <property type="entry name" value="ENDONUCLEASE_III_2"/>
    <property type="match status" value="1"/>
</dbReference>
<keyword evidence="13" id="KW-0326">Glycosidase</keyword>
<dbReference type="Gene3D" id="1.10.1670.10">
    <property type="entry name" value="Helix-hairpin-Helix base-excision DNA repair enzymes (C-terminal)"/>
    <property type="match status" value="1"/>
</dbReference>
<evidence type="ECO:0000256" key="1">
    <source>
        <dbReference type="ARBA" id="ARBA00000843"/>
    </source>
</evidence>
<dbReference type="PANTHER" id="PTHR42944:SF1">
    <property type="entry name" value="ADENINE DNA GLYCOSYLASE"/>
    <property type="match status" value="1"/>
</dbReference>
<dbReference type="Pfam" id="PF00633">
    <property type="entry name" value="HHH"/>
    <property type="match status" value="1"/>
</dbReference>
<dbReference type="Pfam" id="PF10576">
    <property type="entry name" value="EndIII_4Fe-2S"/>
    <property type="match status" value="1"/>
</dbReference>
<dbReference type="InterPro" id="IPR000445">
    <property type="entry name" value="HhH_motif"/>
</dbReference>
<accession>Q8FMH6</accession>
<keyword evidence="16" id="KW-1185">Reference proteome</keyword>
<organism evidence="15 16">
    <name type="scientific">Corynebacterium efficiens (strain DSM 44549 / YS-314 / AJ 12310 / JCM 11189 / NBRC 100395)</name>
    <dbReference type="NCBI Taxonomy" id="196164"/>
    <lineage>
        <taxon>Bacteria</taxon>
        <taxon>Bacillati</taxon>
        <taxon>Actinomycetota</taxon>
        <taxon>Actinomycetes</taxon>
        <taxon>Mycobacteriales</taxon>
        <taxon>Corynebacteriaceae</taxon>
        <taxon>Corynebacterium</taxon>
    </lineage>
</organism>
<dbReference type="InterPro" id="IPR003265">
    <property type="entry name" value="HhH-GPD_domain"/>
</dbReference>
<dbReference type="CDD" id="cd00056">
    <property type="entry name" value="ENDO3c"/>
    <property type="match status" value="1"/>
</dbReference>
<dbReference type="PANTHER" id="PTHR42944">
    <property type="entry name" value="ADENINE DNA GLYCOSYLASE"/>
    <property type="match status" value="1"/>
</dbReference>
<evidence type="ECO:0000256" key="9">
    <source>
        <dbReference type="ARBA" id="ARBA00022801"/>
    </source>
</evidence>
<evidence type="ECO:0000256" key="5">
    <source>
        <dbReference type="ARBA" id="ARBA00022023"/>
    </source>
</evidence>
<evidence type="ECO:0000259" key="14">
    <source>
        <dbReference type="SMART" id="SM00478"/>
    </source>
</evidence>
<evidence type="ECO:0000256" key="10">
    <source>
        <dbReference type="ARBA" id="ARBA00023004"/>
    </source>
</evidence>
<dbReference type="InterPro" id="IPR004036">
    <property type="entry name" value="Endonuclease-III-like_CS2"/>
</dbReference>
<sequence>MGVRSTFRNGMGSILPSWMFGMRTDPCIRIFGDMSYNALQSSVLRWFRLNARDLAWRDPDTPAWGILLSEVMSQQTPVARVEPIWLEWMATWPTPQAFAEASTDEVLRAWGKLGYPRRALRLLECARVIVDKHGGRVPDTVDELLALPGIGDYTARAVAAFAFGQNVPVVDTNVRRVYRRAVEGRFLQGTASKKELVDVAAILPADSGPEFSAGIMELGALICTATSPKCASCPLLELCEWQRLDCPAPSEEELASAKKRVQKFTGTDRQVRGLIMDVLRGAEAPVAKSAIDVVWPDEAQRSRALFSLLSDGLAEQDADGNFHLPR</sequence>
<dbReference type="InterPro" id="IPR004035">
    <property type="entry name" value="Endouclease-III_FeS-bd_BS"/>
</dbReference>
<dbReference type="GO" id="GO:0051539">
    <property type="term" value="F:4 iron, 4 sulfur cluster binding"/>
    <property type="evidence" value="ECO:0007669"/>
    <property type="project" value="UniProtKB-KW"/>
</dbReference>
<dbReference type="InterPro" id="IPR023170">
    <property type="entry name" value="HhH_base_excis_C"/>
</dbReference>
<dbReference type="EC" id="3.2.2.31" evidence="4"/>
<protein>
    <recommendedName>
        <fullName evidence="5">Adenine DNA glycosylase</fullName>
        <ecNumber evidence="4">3.2.2.31</ecNumber>
    </recommendedName>
</protein>
<dbReference type="eggNOG" id="COG1194">
    <property type="taxonomic scope" value="Bacteria"/>
</dbReference>
<evidence type="ECO:0000256" key="13">
    <source>
        <dbReference type="ARBA" id="ARBA00023295"/>
    </source>
</evidence>
<evidence type="ECO:0000256" key="12">
    <source>
        <dbReference type="ARBA" id="ARBA00023204"/>
    </source>
</evidence>
<dbReference type="GO" id="GO:0006284">
    <property type="term" value="P:base-excision repair"/>
    <property type="evidence" value="ECO:0007669"/>
    <property type="project" value="InterPro"/>
</dbReference>
<keyword evidence="9" id="KW-0378">Hydrolase</keyword>
<keyword evidence="11" id="KW-0411">Iron-sulfur</keyword>
<dbReference type="GO" id="GO:0035485">
    <property type="term" value="F:adenine/guanine mispair binding"/>
    <property type="evidence" value="ECO:0007669"/>
    <property type="project" value="TreeGrafter"/>
</dbReference>
<dbReference type="Gene3D" id="1.10.340.30">
    <property type="entry name" value="Hypothetical protein, domain 2"/>
    <property type="match status" value="1"/>
</dbReference>
<proteinExistence type="inferred from homology"/>
<dbReference type="GO" id="GO:0000701">
    <property type="term" value="F:purine-specific mismatch base pair DNA N-glycosylase activity"/>
    <property type="evidence" value="ECO:0007669"/>
    <property type="project" value="UniProtKB-EC"/>
</dbReference>
<evidence type="ECO:0000313" key="16">
    <source>
        <dbReference type="Proteomes" id="UP000001409"/>
    </source>
</evidence>
<dbReference type="GO" id="GO:0046872">
    <property type="term" value="F:metal ion binding"/>
    <property type="evidence" value="ECO:0007669"/>
    <property type="project" value="UniProtKB-KW"/>
</dbReference>
<dbReference type="PROSITE" id="PS00764">
    <property type="entry name" value="ENDONUCLEASE_III_1"/>
    <property type="match status" value="1"/>
</dbReference>
<keyword evidence="6" id="KW-0004">4Fe-4S</keyword>
<dbReference type="Pfam" id="PF00730">
    <property type="entry name" value="HhH-GPD"/>
    <property type="match status" value="1"/>
</dbReference>
<dbReference type="SMART" id="SM00478">
    <property type="entry name" value="ENDO3c"/>
    <property type="match status" value="1"/>
</dbReference>
<evidence type="ECO:0000256" key="4">
    <source>
        <dbReference type="ARBA" id="ARBA00012045"/>
    </source>
</evidence>
<keyword evidence="10" id="KW-0408">Iron</keyword>
<keyword evidence="12" id="KW-0234">DNA repair</keyword>
<dbReference type="AlphaFoldDB" id="Q8FMH6"/>
<reference evidence="15 16" key="1">
    <citation type="journal article" date="2003" name="Genome Res.">
        <title>Comparative complete genome sequence analysis of the amino acid replacements responsible for the thermostability of Corynebacterium efficiens.</title>
        <authorList>
            <person name="Nishio Y."/>
            <person name="Nakamura Y."/>
            <person name="Kawarabayasi Y."/>
            <person name="Usuda Y."/>
            <person name="Kimura E."/>
            <person name="Sugimoto S."/>
            <person name="Matsui K."/>
            <person name="Yamagishi A."/>
            <person name="Kikuchi H."/>
            <person name="Ikeo K."/>
            <person name="Gojobori T."/>
        </authorList>
    </citation>
    <scope>NUCLEOTIDE SEQUENCE [LARGE SCALE GENOMIC DNA]</scope>
    <source>
        <strain evidence="16">DSM 44549 / YS-314 / AJ 12310 / JCM 11189 / NBRC 100395</strain>
    </source>
</reference>
<dbReference type="InterPro" id="IPR011257">
    <property type="entry name" value="DNA_glycosylase"/>
</dbReference>
<evidence type="ECO:0000256" key="7">
    <source>
        <dbReference type="ARBA" id="ARBA00022723"/>
    </source>
</evidence>
<dbReference type="SMART" id="SM00525">
    <property type="entry name" value="FES"/>
    <property type="match status" value="1"/>
</dbReference>
<keyword evidence="7" id="KW-0479">Metal-binding</keyword>
<dbReference type="GO" id="GO:0006298">
    <property type="term" value="P:mismatch repair"/>
    <property type="evidence" value="ECO:0007669"/>
    <property type="project" value="TreeGrafter"/>
</dbReference>
<evidence type="ECO:0000256" key="3">
    <source>
        <dbReference type="ARBA" id="ARBA00008343"/>
    </source>
</evidence>
<dbReference type="InterPro" id="IPR003651">
    <property type="entry name" value="Endonuclease3_FeS-loop_motif"/>
</dbReference>
<dbReference type="GO" id="GO:0032357">
    <property type="term" value="F:oxidized purine DNA binding"/>
    <property type="evidence" value="ECO:0007669"/>
    <property type="project" value="TreeGrafter"/>
</dbReference>
<comment type="catalytic activity">
    <reaction evidence="1">
        <text>Hydrolyzes free adenine bases from 7,8-dihydro-8-oxoguanine:adenine mismatched double-stranded DNA, leaving an apurinic site.</text>
        <dbReference type="EC" id="3.2.2.31"/>
    </reaction>
</comment>
<evidence type="ECO:0000256" key="8">
    <source>
        <dbReference type="ARBA" id="ARBA00022763"/>
    </source>
</evidence>
<keyword evidence="8" id="KW-0227">DNA damage</keyword>
<dbReference type="GO" id="GO:0034039">
    <property type="term" value="F:8-oxo-7,8-dihydroguanine DNA N-glycosylase activity"/>
    <property type="evidence" value="ECO:0007669"/>
    <property type="project" value="TreeGrafter"/>
</dbReference>
<dbReference type="STRING" id="196164.gene:10742975"/>
<evidence type="ECO:0000256" key="6">
    <source>
        <dbReference type="ARBA" id="ARBA00022485"/>
    </source>
</evidence>
<name>Q8FMH6_COREF</name>
<comment type="cofactor">
    <cofactor evidence="2">
        <name>[4Fe-4S] cluster</name>
        <dbReference type="ChEBI" id="CHEBI:49883"/>
    </cofactor>
</comment>
<dbReference type="SUPFAM" id="SSF48150">
    <property type="entry name" value="DNA-glycosylase"/>
    <property type="match status" value="1"/>
</dbReference>
<evidence type="ECO:0000256" key="2">
    <source>
        <dbReference type="ARBA" id="ARBA00001966"/>
    </source>
</evidence>
<comment type="similarity">
    <text evidence="3">Belongs to the Nth/MutY family.</text>
</comment>
<dbReference type="Proteomes" id="UP000001409">
    <property type="component" value="Chromosome"/>
</dbReference>
<evidence type="ECO:0000256" key="11">
    <source>
        <dbReference type="ARBA" id="ARBA00023014"/>
    </source>
</evidence>
<dbReference type="EMBL" id="BA000035">
    <property type="protein sequence ID" value="BAC19338.1"/>
    <property type="molecule type" value="Genomic_DNA"/>
</dbReference>
<evidence type="ECO:0000313" key="15">
    <source>
        <dbReference type="EMBL" id="BAC19338.1"/>
    </source>
</evidence>
<dbReference type="HOGENOM" id="CLU_012862_2_0_11"/>